<sequence length="226" mass="25930">MDDYLKNSSVFKETIAGAVVVAVEETVKPLHTEIASLKDEVTHLKAKLANVEVKANDNEQYSRRNNIRIFGLAEEIKEDCYDKVLKLCENHLNIEVSRDEIDRAHRVGQLKQVSSGQPKPAPRAMIVKLICYTTKMKFMKARRNLRGRQIYINEDLTKSNHQLLLYTKANCSSDVKIYSVDGTVVARTDRRVYRIKHKEDLVKYGLLYSKDSKVIEVNEDADSSKR</sequence>
<dbReference type="AlphaFoldDB" id="A0A7D9JF68"/>
<proteinExistence type="predicted"/>
<dbReference type="EMBL" id="CACRXK020015549">
    <property type="protein sequence ID" value="CAB4028541.1"/>
    <property type="molecule type" value="Genomic_DNA"/>
</dbReference>
<dbReference type="OrthoDB" id="5988188at2759"/>
<reference evidence="1" key="1">
    <citation type="submission" date="2020-04" db="EMBL/GenBank/DDBJ databases">
        <authorList>
            <person name="Alioto T."/>
            <person name="Alioto T."/>
            <person name="Gomez Garrido J."/>
        </authorList>
    </citation>
    <scope>NUCLEOTIDE SEQUENCE</scope>
    <source>
        <strain evidence="1">A484AB</strain>
    </source>
</reference>
<protein>
    <submittedName>
        <fullName evidence="1">Uncharacterized protein</fullName>
    </submittedName>
</protein>
<name>A0A7D9JF68_PARCT</name>
<dbReference type="Gene3D" id="3.30.70.1820">
    <property type="entry name" value="L1 transposable element, RRM domain"/>
    <property type="match status" value="1"/>
</dbReference>
<keyword evidence="2" id="KW-1185">Reference proteome</keyword>
<dbReference type="PANTHER" id="PTHR11505">
    <property type="entry name" value="L1 TRANSPOSABLE ELEMENT-RELATED"/>
    <property type="match status" value="1"/>
</dbReference>
<evidence type="ECO:0000313" key="2">
    <source>
        <dbReference type="Proteomes" id="UP001152795"/>
    </source>
</evidence>
<gene>
    <name evidence="1" type="ORF">PACLA_8A038628</name>
</gene>
<dbReference type="Proteomes" id="UP001152795">
    <property type="component" value="Unassembled WGS sequence"/>
</dbReference>
<evidence type="ECO:0000313" key="1">
    <source>
        <dbReference type="EMBL" id="CAB4028541.1"/>
    </source>
</evidence>
<organism evidence="1 2">
    <name type="scientific">Paramuricea clavata</name>
    <name type="common">Red gorgonian</name>
    <name type="synonym">Violescent sea-whip</name>
    <dbReference type="NCBI Taxonomy" id="317549"/>
    <lineage>
        <taxon>Eukaryota</taxon>
        <taxon>Metazoa</taxon>
        <taxon>Cnidaria</taxon>
        <taxon>Anthozoa</taxon>
        <taxon>Octocorallia</taxon>
        <taxon>Malacalcyonacea</taxon>
        <taxon>Plexauridae</taxon>
        <taxon>Paramuricea</taxon>
    </lineage>
</organism>
<accession>A0A7D9JF68</accession>
<comment type="caution">
    <text evidence="1">The sequence shown here is derived from an EMBL/GenBank/DDBJ whole genome shotgun (WGS) entry which is preliminary data.</text>
</comment>
<dbReference type="InterPro" id="IPR004244">
    <property type="entry name" value="Transposase_22"/>
</dbReference>